<dbReference type="Pfam" id="PF00001">
    <property type="entry name" value="7tm_1"/>
    <property type="match status" value="1"/>
</dbReference>
<dbReference type="InterPro" id="IPR017452">
    <property type="entry name" value="GPCR_Rhodpsn_7TM"/>
</dbReference>
<keyword evidence="5 7" id="KW-0472">Membrane</keyword>
<evidence type="ECO:0000313" key="9">
    <source>
        <dbReference type="EMBL" id="CAH3193532.1"/>
    </source>
</evidence>
<organism evidence="9 10">
    <name type="scientific">Porites evermanni</name>
    <dbReference type="NCBI Taxonomy" id="104178"/>
    <lineage>
        <taxon>Eukaryota</taxon>
        <taxon>Metazoa</taxon>
        <taxon>Cnidaria</taxon>
        <taxon>Anthozoa</taxon>
        <taxon>Hexacorallia</taxon>
        <taxon>Scleractinia</taxon>
        <taxon>Fungiina</taxon>
        <taxon>Poritidae</taxon>
        <taxon>Porites</taxon>
    </lineage>
</organism>
<evidence type="ECO:0000256" key="5">
    <source>
        <dbReference type="ARBA" id="ARBA00023136"/>
    </source>
</evidence>
<keyword evidence="3 6" id="KW-0812">Transmembrane</keyword>
<dbReference type="EMBL" id="CALNXI010003513">
    <property type="protein sequence ID" value="CAH3193532.1"/>
    <property type="molecule type" value="Genomic_DNA"/>
</dbReference>
<evidence type="ECO:0000256" key="2">
    <source>
        <dbReference type="ARBA" id="ARBA00022475"/>
    </source>
</evidence>
<dbReference type="PROSITE" id="PS00237">
    <property type="entry name" value="G_PROTEIN_RECEP_F1_1"/>
    <property type="match status" value="1"/>
</dbReference>
<keyword evidence="6" id="KW-0297">G-protein coupled receptor</keyword>
<feature type="transmembrane region" description="Helical" evidence="7">
    <location>
        <begin position="150"/>
        <end position="168"/>
    </location>
</feature>
<evidence type="ECO:0000256" key="7">
    <source>
        <dbReference type="SAM" id="Phobius"/>
    </source>
</evidence>
<comment type="caution">
    <text evidence="9">The sequence shown here is derived from an EMBL/GenBank/DDBJ whole genome shotgun (WGS) entry which is preliminary data.</text>
</comment>
<feature type="transmembrane region" description="Helical" evidence="7">
    <location>
        <begin position="275"/>
        <end position="292"/>
    </location>
</feature>
<comment type="similarity">
    <text evidence="6">Belongs to the G-protein coupled receptor 1 family.</text>
</comment>
<feature type="transmembrane region" description="Helical" evidence="7">
    <location>
        <begin position="63"/>
        <end position="87"/>
    </location>
</feature>
<sequence length="309" mass="34418">MEDQDDQTCLVAGISVSFQTQYFYYVNWFAPITLLLSIWCFVSNAAVIVALLRSGIKSIRPGLLMLCSLSFTDLLRSAMATFTVSAFRLKHLLNNQVCQVYSEIETMPMFSATTITFLGTILSLTIISIDRYVAVRSFTQYKFWVTWHRALVACIAVWTVSITSGFVREVAGQQSTLKNVLLPAISIPSVAIIVILQIMTIRLLRRHNRAVADMMEEGNAANPTANTANAAIERRLSKITTNVVGVLALIFVPVAFINILTVVTKTKYIELLGPVLSPLTILWSSINPVLYYRGNEKVKQGIVRLVKCQ</sequence>
<keyword evidence="6" id="KW-0807">Transducer</keyword>
<keyword evidence="2" id="KW-1003">Cell membrane</keyword>
<gene>
    <name evidence="9" type="ORF">PEVE_00026051</name>
</gene>
<feature type="transmembrane region" description="Helical" evidence="7">
    <location>
        <begin position="180"/>
        <end position="204"/>
    </location>
</feature>
<comment type="subcellular location">
    <subcellularLocation>
        <location evidence="1">Cell membrane</location>
        <topology evidence="1">Multi-pass membrane protein</topology>
    </subcellularLocation>
</comment>
<dbReference type="PROSITE" id="PS50262">
    <property type="entry name" value="G_PROTEIN_RECEP_F1_2"/>
    <property type="match status" value="1"/>
</dbReference>
<evidence type="ECO:0000256" key="3">
    <source>
        <dbReference type="ARBA" id="ARBA00022692"/>
    </source>
</evidence>
<protein>
    <recommendedName>
        <fullName evidence="8">G-protein coupled receptors family 1 profile domain-containing protein</fullName>
    </recommendedName>
</protein>
<keyword evidence="4 7" id="KW-1133">Transmembrane helix</keyword>
<feature type="transmembrane region" description="Helical" evidence="7">
    <location>
        <begin position="243"/>
        <end position="263"/>
    </location>
</feature>
<evidence type="ECO:0000259" key="8">
    <source>
        <dbReference type="PROSITE" id="PS50262"/>
    </source>
</evidence>
<evidence type="ECO:0000256" key="6">
    <source>
        <dbReference type="RuleBase" id="RU000688"/>
    </source>
</evidence>
<evidence type="ECO:0000256" key="4">
    <source>
        <dbReference type="ARBA" id="ARBA00022989"/>
    </source>
</evidence>
<dbReference type="Gene3D" id="1.20.1070.10">
    <property type="entry name" value="Rhodopsin 7-helix transmembrane proteins"/>
    <property type="match status" value="1"/>
</dbReference>
<reference evidence="9 10" key="1">
    <citation type="submission" date="2022-05" db="EMBL/GenBank/DDBJ databases">
        <authorList>
            <consortium name="Genoscope - CEA"/>
            <person name="William W."/>
        </authorList>
    </citation>
    <scope>NUCLEOTIDE SEQUENCE [LARGE SCALE GENOMIC DNA]</scope>
</reference>
<feature type="domain" description="G-protein coupled receptors family 1 profile" evidence="8">
    <location>
        <begin position="43"/>
        <end position="291"/>
    </location>
</feature>
<keyword evidence="10" id="KW-1185">Reference proteome</keyword>
<accession>A0ABN8SPK5</accession>
<dbReference type="PANTHER" id="PTHR22750">
    <property type="entry name" value="G-PROTEIN COUPLED RECEPTOR"/>
    <property type="match status" value="1"/>
</dbReference>
<dbReference type="SUPFAM" id="SSF81321">
    <property type="entry name" value="Family A G protein-coupled receptor-like"/>
    <property type="match status" value="1"/>
</dbReference>
<keyword evidence="6" id="KW-0675">Receptor</keyword>
<feature type="transmembrane region" description="Helical" evidence="7">
    <location>
        <begin position="107"/>
        <end position="129"/>
    </location>
</feature>
<evidence type="ECO:0000313" key="10">
    <source>
        <dbReference type="Proteomes" id="UP001159427"/>
    </source>
</evidence>
<feature type="transmembrane region" description="Helical" evidence="7">
    <location>
        <begin position="28"/>
        <end position="51"/>
    </location>
</feature>
<dbReference type="CDD" id="cd00637">
    <property type="entry name" value="7tm_classA_rhodopsin-like"/>
    <property type="match status" value="1"/>
</dbReference>
<dbReference type="PRINTS" id="PR00237">
    <property type="entry name" value="GPCRRHODOPSN"/>
</dbReference>
<name>A0ABN8SPK5_9CNID</name>
<dbReference type="Proteomes" id="UP001159427">
    <property type="component" value="Unassembled WGS sequence"/>
</dbReference>
<dbReference type="InterPro" id="IPR000276">
    <property type="entry name" value="GPCR_Rhodpsn"/>
</dbReference>
<evidence type="ECO:0000256" key="1">
    <source>
        <dbReference type="ARBA" id="ARBA00004651"/>
    </source>
</evidence>
<proteinExistence type="inferred from homology"/>